<evidence type="ECO:0000256" key="1">
    <source>
        <dbReference type="SAM" id="Phobius"/>
    </source>
</evidence>
<feature type="transmembrane region" description="Helical" evidence="1">
    <location>
        <begin position="21"/>
        <end position="44"/>
    </location>
</feature>
<keyword evidence="1" id="KW-0812">Transmembrane</keyword>
<gene>
    <name evidence="2" type="ORF">QT716_12055</name>
</gene>
<dbReference type="Proteomes" id="UP001280629">
    <property type="component" value="Unassembled WGS sequence"/>
</dbReference>
<keyword evidence="3" id="KW-1185">Reference proteome</keyword>
<evidence type="ECO:0000313" key="2">
    <source>
        <dbReference type="EMBL" id="MDW0110772.1"/>
    </source>
</evidence>
<dbReference type="RefSeq" id="WP_317936330.1">
    <property type="nucleotide sequence ID" value="NZ_JAUBDH010000007.1"/>
</dbReference>
<comment type="caution">
    <text evidence="2">The sequence shown here is derived from an EMBL/GenBank/DDBJ whole genome shotgun (WGS) entry which is preliminary data.</text>
</comment>
<proteinExistence type="predicted"/>
<protein>
    <submittedName>
        <fullName evidence="2">Cytochrome c oxidase subunit 2A</fullName>
    </submittedName>
</protein>
<keyword evidence="1" id="KW-1133">Transmembrane helix</keyword>
<keyword evidence="1" id="KW-0472">Membrane</keyword>
<dbReference type="EMBL" id="JAUBDH010000007">
    <property type="protein sequence ID" value="MDW0110772.1"/>
    <property type="molecule type" value="Genomic_DNA"/>
</dbReference>
<evidence type="ECO:0000313" key="3">
    <source>
        <dbReference type="Proteomes" id="UP001280629"/>
    </source>
</evidence>
<organism evidence="2 3">
    <name type="scientific">Sporosarcina aquimarina</name>
    <dbReference type="NCBI Taxonomy" id="114975"/>
    <lineage>
        <taxon>Bacteria</taxon>
        <taxon>Bacillati</taxon>
        <taxon>Bacillota</taxon>
        <taxon>Bacilli</taxon>
        <taxon>Bacillales</taxon>
        <taxon>Caryophanaceae</taxon>
        <taxon>Sporosarcina</taxon>
    </lineage>
</organism>
<sequence length="47" mass="5185">MAKKQKQTSVASSAESSNLKGTFIMVMILGVLMVGAWFGAYWLFISR</sequence>
<name>A0ABU4G1C7_9BACL</name>
<accession>A0ABU4G1C7</accession>
<reference evidence="2 3" key="1">
    <citation type="submission" date="2023-06" db="EMBL/GenBank/DDBJ databases">
        <title>Sporosarcina sp. nov., isolated from Korean traditional fermented seafood 'Jeotgal'.</title>
        <authorList>
            <person name="Yang A.-I."/>
            <person name="Shin N.-R."/>
        </authorList>
    </citation>
    <scope>NUCLEOTIDE SEQUENCE [LARGE SCALE GENOMIC DNA]</scope>
    <source>
        <strain evidence="2 3">KCTC3840</strain>
    </source>
</reference>